<name>A0A2P4UF06_9ACTN</name>
<accession>A0A2P4UF06</accession>
<dbReference type="EMBL" id="MTBP01000003">
    <property type="protein sequence ID" value="POM23598.1"/>
    <property type="molecule type" value="Genomic_DNA"/>
</dbReference>
<evidence type="ECO:0008006" key="4">
    <source>
        <dbReference type="Google" id="ProtNLM"/>
    </source>
</evidence>
<protein>
    <recommendedName>
        <fullName evidence="4">Lipoprotein</fullName>
    </recommendedName>
</protein>
<reference evidence="2 3" key="1">
    <citation type="journal article" date="2017" name="Chemistry">
        <title>Isolation, Biosynthesis and Chemical Modifications of Rubterolones A-F: Rare Tropolone Alkaloids from Actinomadura sp. 5-2.</title>
        <authorList>
            <person name="Guo H."/>
            <person name="Benndorf R."/>
            <person name="Leichnitz D."/>
            <person name="Klassen J.L."/>
            <person name="Vollmers J."/>
            <person name="Gorls H."/>
            <person name="Steinacker M."/>
            <person name="Weigel C."/>
            <person name="Dahse H.M."/>
            <person name="Kaster A.K."/>
            <person name="de Beer Z.W."/>
            <person name="Poulsen M."/>
            <person name="Beemelmanns C."/>
        </authorList>
    </citation>
    <scope>NUCLEOTIDE SEQUENCE [LARGE SCALE GENOMIC DNA]</scope>
    <source>
        <strain evidence="2 3">5-2</strain>
    </source>
</reference>
<feature type="chain" id="PRO_5039567376" description="Lipoprotein" evidence="1">
    <location>
        <begin position="20"/>
        <end position="333"/>
    </location>
</feature>
<keyword evidence="3" id="KW-1185">Reference proteome</keyword>
<feature type="signal peptide" evidence="1">
    <location>
        <begin position="1"/>
        <end position="19"/>
    </location>
</feature>
<evidence type="ECO:0000256" key="1">
    <source>
        <dbReference type="SAM" id="SignalP"/>
    </source>
</evidence>
<evidence type="ECO:0000313" key="2">
    <source>
        <dbReference type="EMBL" id="POM23598.1"/>
    </source>
</evidence>
<organism evidence="2 3">
    <name type="scientific">Actinomadura rubteroloni</name>
    <dbReference type="NCBI Taxonomy" id="1926885"/>
    <lineage>
        <taxon>Bacteria</taxon>
        <taxon>Bacillati</taxon>
        <taxon>Actinomycetota</taxon>
        <taxon>Actinomycetes</taxon>
        <taxon>Streptosporangiales</taxon>
        <taxon>Thermomonosporaceae</taxon>
        <taxon>Actinomadura</taxon>
    </lineage>
</organism>
<evidence type="ECO:0000313" key="3">
    <source>
        <dbReference type="Proteomes" id="UP000242367"/>
    </source>
</evidence>
<dbReference type="Proteomes" id="UP000242367">
    <property type="component" value="Unassembled WGS sequence"/>
</dbReference>
<gene>
    <name evidence="2" type="ORF">BTM25_47530</name>
</gene>
<comment type="caution">
    <text evidence="2">The sequence shown here is derived from an EMBL/GenBank/DDBJ whole genome shotgun (WGS) entry which is preliminary data.</text>
</comment>
<keyword evidence="1" id="KW-0732">Signal</keyword>
<dbReference type="AlphaFoldDB" id="A0A2P4UF06"/>
<sequence precursor="true">MGRTLAAALLLAACANSTGGTNTTKGTGNACNANGNGNTVICPRLGSTANPALFTVTTTRFDDLDQTNFVPPLFVVFDRPLTRVEQVKIVSTLGKSDIYDAVRRILRTFNPAPVIAFSRSPPRKYYSPHNTGSDASDAPQNVWNAWSRFAMTFQSGLQDSVDIRDLRAVNVRCQESDAPAVLYLGAQGAGENDNVALDLSPLHRTLELQSVVKNPQDQSNDSLKPFFTDKNVELGNGQPSWAVNLSVLTGTRSCRWDLEAVYHSAGTARTKLIKSAAFRVLAPPKNPAQLFTIAQTSTGVAWLCRGNVSPELPCVQNAAAYPGGFPYDLPGSG</sequence>
<dbReference type="RefSeq" id="WP_103565196.1">
    <property type="nucleotide sequence ID" value="NZ_MTBP01000003.1"/>
</dbReference>
<proteinExistence type="predicted"/>